<comment type="caution">
    <text evidence="1">The sequence shown here is derived from an EMBL/GenBank/DDBJ whole genome shotgun (WGS) entry which is preliminary data.</text>
</comment>
<dbReference type="SUPFAM" id="SSF48371">
    <property type="entry name" value="ARM repeat"/>
    <property type="match status" value="1"/>
</dbReference>
<name>A0A1Y2DFG9_9BASI</name>
<dbReference type="InterPro" id="IPR016024">
    <property type="entry name" value="ARM-type_fold"/>
</dbReference>
<dbReference type="AlphaFoldDB" id="A0A1Y2DFG9"/>
<dbReference type="PANTHER" id="PTHR10957">
    <property type="entry name" value="RAP1 GTPASE-GDP DISSOCIATION STIMULATOR 1"/>
    <property type="match status" value="1"/>
</dbReference>
<dbReference type="InterPro" id="IPR040144">
    <property type="entry name" value="RAP1GDS1"/>
</dbReference>
<evidence type="ECO:0000313" key="2">
    <source>
        <dbReference type="Proteomes" id="UP000193467"/>
    </source>
</evidence>
<dbReference type="GO" id="GO:0005085">
    <property type="term" value="F:guanyl-nucleotide exchange factor activity"/>
    <property type="evidence" value="ECO:0007669"/>
    <property type="project" value="InterPro"/>
</dbReference>
<protein>
    <submittedName>
        <fullName evidence="1">Uncharacterized protein</fullName>
    </submittedName>
</protein>
<accession>A0A1Y2DFG9</accession>
<dbReference type="OrthoDB" id="26149at2759"/>
<gene>
    <name evidence="1" type="ORF">BCR35DRAFT_209510</name>
</gene>
<evidence type="ECO:0000313" key="1">
    <source>
        <dbReference type="EMBL" id="ORY58020.1"/>
    </source>
</evidence>
<dbReference type="Proteomes" id="UP000193467">
    <property type="component" value="Unassembled WGS sequence"/>
</dbReference>
<dbReference type="InParanoid" id="A0A1Y2DFG9"/>
<organism evidence="1 2">
    <name type="scientific">Leucosporidium creatinivorum</name>
    <dbReference type="NCBI Taxonomy" id="106004"/>
    <lineage>
        <taxon>Eukaryota</taxon>
        <taxon>Fungi</taxon>
        <taxon>Dikarya</taxon>
        <taxon>Basidiomycota</taxon>
        <taxon>Pucciniomycotina</taxon>
        <taxon>Microbotryomycetes</taxon>
        <taxon>Leucosporidiales</taxon>
        <taxon>Leucosporidium</taxon>
    </lineage>
</organism>
<dbReference type="EMBL" id="MCGR01000080">
    <property type="protein sequence ID" value="ORY58020.1"/>
    <property type="molecule type" value="Genomic_DNA"/>
</dbReference>
<dbReference type="InterPro" id="IPR011989">
    <property type="entry name" value="ARM-like"/>
</dbReference>
<proteinExistence type="predicted"/>
<sequence length="305" mass="32579">MNQLFAVGQGKSWIVERLVKWVEESKEGREDLLICAAHMLAALGRKDEHCVSLVHEYGVAHPLGKIAIKMSALQFEKATNGTRPGEVTQILFGVVSLLRHLSIPVANKAILGDTGIIGPVSTLLQRELDIVGPLQNAVVGLLKHLTAANVPNSLRLLETPSASQQNAVATTDASPAAPSSPFDFVLALIPRTDDVRLRSEATRIVVNVVRTLFSTKPLGTATDLAHASPITPTLHSAASNGLDAEETMKRRGRPLIVRKEVAEALSEMVRLSERYPMLINEAVVGLTLLAGSGGAGGELFLFLTG</sequence>
<dbReference type="STRING" id="106004.A0A1Y2DFG9"/>
<dbReference type="Gene3D" id="1.25.10.10">
    <property type="entry name" value="Leucine-rich Repeat Variant"/>
    <property type="match status" value="1"/>
</dbReference>
<reference evidence="1 2" key="1">
    <citation type="submission" date="2016-07" db="EMBL/GenBank/DDBJ databases">
        <title>Pervasive Adenine N6-methylation of Active Genes in Fungi.</title>
        <authorList>
            <consortium name="DOE Joint Genome Institute"/>
            <person name="Mondo S.J."/>
            <person name="Dannebaum R.O."/>
            <person name="Kuo R.C."/>
            <person name="Labutti K."/>
            <person name="Haridas S."/>
            <person name="Kuo A."/>
            <person name="Salamov A."/>
            <person name="Ahrendt S.R."/>
            <person name="Lipzen A."/>
            <person name="Sullivan W."/>
            <person name="Andreopoulos W.B."/>
            <person name="Clum A."/>
            <person name="Lindquist E."/>
            <person name="Daum C."/>
            <person name="Ramamoorthy G.K."/>
            <person name="Gryganskyi A."/>
            <person name="Culley D."/>
            <person name="Magnuson J.K."/>
            <person name="James T.Y."/>
            <person name="O'Malley M.A."/>
            <person name="Stajich J.E."/>
            <person name="Spatafora J.W."/>
            <person name="Visel A."/>
            <person name="Grigoriev I.V."/>
        </authorList>
    </citation>
    <scope>NUCLEOTIDE SEQUENCE [LARGE SCALE GENOMIC DNA]</scope>
    <source>
        <strain evidence="1 2">62-1032</strain>
    </source>
</reference>
<keyword evidence="2" id="KW-1185">Reference proteome</keyword>